<evidence type="ECO:0000313" key="2">
    <source>
        <dbReference type="Proteomes" id="UP000054549"/>
    </source>
</evidence>
<feature type="non-terminal residue" evidence="1">
    <location>
        <position position="1"/>
    </location>
</feature>
<dbReference type="OrthoDB" id="2677917at2759"/>
<name>A0A0C2WFI0_AMAMK</name>
<accession>A0A0C2WFI0</accession>
<evidence type="ECO:0000313" key="1">
    <source>
        <dbReference type="EMBL" id="KIL55361.1"/>
    </source>
</evidence>
<reference evidence="1 2" key="1">
    <citation type="submission" date="2014-04" db="EMBL/GenBank/DDBJ databases">
        <title>Evolutionary Origins and Diversification of the Mycorrhizal Mutualists.</title>
        <authorList>
            <consortium name="DOE Joint Genome Institute"/>
            <consortium name="Mycorrhizal Genomics Consortium"/>
            <person name="Kohler A."/>
            <person name="Kuo A."/>
            <person name="Nagy L.G."/>
            <person name="Floudas D."/>
            <person name="Copeland A."/>
            <person name="Barry K.W."/>
            <person name="Cichocki N."/>
            <person name="Veneault-Fourrey C."/>
            <person name="LaButti K."/>
            <person name="Lindquist E.A."/>
            <person name="Lipzen A."/>
            <person name="Lundell T."/>
            <person name="Morin E."/>
            <person name="Murat C."/>
            <person name="Riley R."/>
            <person name="Ohm R."/>
            <person name="Sun H."/>
            <person name="Tunlid A."/>
            <person name="Henrissat B."/>
            <person name="Grigoriev I.V."/>
            <person name="Hibbett D.S."/>
            <person name="Martin F."/>
        </authorList>
    </citation>
    <scope>NUCLEOTIDE SEQUENCE [LARGE SCALE GENOMIC DNA]</scope>
    <source>
        <strain evidence="1 2">Koide BX008</strain>
    </source>
</reference>
<gene>
    <name evidence="1" type="ORF">M378DRAFT_90995</name>
</gene>
<keyword evidence="2" id="KW-1185">Reference proteome</keyword>
<proteinExistence type="predicted"/>
<sequence length="195" mass="21991">KKWGSPIYAFFKPDPLIEYDNKGNRIHAFECIAEPCQGKGRNQKFVRRNLGTADATSTGNLRKHALSCWGQEAIDAVSNSTSLQEARNVLKKARNTMRNGLLVFEFERTGSGKVTYSHRPPTKLESRADHVRWMAESQQAFNLVSDAGYQRVMKSGQPAHYVPSGATLSRDVRQVFVYCRQKVSKLLKVSTGHFK</sequence>
<dbReference type="SUPFAM" id="SSF140996">
    <property type="entry name" value="Hermes dimerisation domain"/>
    <property type="match status" value="1"/>
</dbReference>
<dbReference type="STRING" id="946122.A0A0C2WFI0"/>
<dbReference type="Proteomes" id="UP000054549">
    <property type="component" value="Unassembled WGS sequence"/>
</dbReference>
<dbReference type="InParanoid" id="A0A0C2WFI0"/>
<dbReference type="AlphaFoldDB" id="A0A0C2WFI0"/>
<protein>
    <submittedName>
        <fullName evidence="1">Uncharacterized protein</fullName>
    </submittedName>
</protein>
<dbReference type="EMBL" id="KN818526">
    <property type="protein sequence ID" value="KIL55361.1"/>
    <property type="molecule type" value="Genomic_DNA"/>
</dbReference>
<organism evidence="1 2">
    <name type="scientific">Amanita muscaria (strain Koide BX008)</name>
    <dbReference type="NCBI Taxonomy" id="946122"/>
    <lineage>
        <taxon>Eukaryota</taxon>
        <taxon>Fungi</taxon>
        <taxon>Dikarya</taxon>
        <taxon>Basidiomycota</taxon>
        <taxon>Agaricomycotina</taxon>
        <taxon>Agaricomycetes</taxon>
        <taxon>Agaricomycetidae</taxon>
        <taxon>Agaricales</taxon>
        <taxon>Pluteineae</taxon>
        <taxon>Amanitaceae</taxon>
        <taxon>Amanita</taxon>
    </lineage>
</organism>
<dbReference type="HOGENOM" id="CLU_087375_0_0_1"/>